<name>G0J3D5_CYCMS</name>
<accession>G0J3D5</accession>
<dbReference type="EMBL" id="CP002955">
    <property type="protein sequence ID" value="AEL24076.1"/>
    <property type="molecule type" value="Genomic_DNA"/>
</dbReference>
<gene>
    <name evidence="1" type="ordered locus">Cycma_0296</name>
</gene>
<organism evidence="1 2">
    <name type="scientific">Cyclobacterium marinum (strain ATCC 25205 / DSM 745 / LMG 13164 / NCIMB 1802)</name>
    <name type="common">Flectobacillus marinus</name>
    <dbReference type="NCBI Taxonomy" id="880070"/>
    <lineage>
        <taxon>Bacteria</taxon>
        <taxon>Pseudomonadati</taxon>
        <taxon>Bacteroidota</taxon>
        <taxon>Cytophagia</taxon>
        <taxon>Cytophagales</taxon>
        <taxon>Cyclobacteriaceae</taxon>
        <taxon>Cyclobacterium</taxon>
    </lineage>
</organism>
<proteinExistence type="predicted"/>
<reference evidence="2" key="1">
    <citation type="submission" date="2011-07" db="EMBL/GenBank/DDBJ databases">
        <title>The complete genome of Cyclobacterium marinum DSM 745.</title>
        <authorList>
            <person name="Lucas S."/>
            <person name="Han J."/>
            <person name="Lapidus A."/>
            <person name="Bruce D."/>
            <person name="Goodwin L."/>
            <person name="Pitluck S."/>
            <person name="Peters L."/>
            <person name="Kyrpides N."/>
            <person name="Mavromatis K."/>
            <person name="Ivanova N."/>
            <person name="Ovchinnikova G."/>
            <person name="Chertkov O."/>
            <person name="Detter J.C."/>
            <person name="Tapia R."/>
            <person name="Han C."/>
            <person name="Land M."/>
            <person name="Hauser L."/>
            <person name="Markowitz V."/>
            <person name="Cheng J.-F."/>
            <person name="Hugenholtz P."/>
            <person name="Woyke T."/>
            <person name="Wu D."/>
            <person name="Tindall B."/>
            <person name="Schuetze A."/>
            <person name="Brambilla E."/>
            <person name="Klenk H.-P."/>
            <person name="Eisen J.A."/>
        </authorList>
    </citation>
    <scope>NUCLEOTIDE SEQUENCE [LARGE SCALE GENOMIC DNA]</scope>
    <source>
        <strain evidence="2">ATCC 25205 / DSM 745 / LMG 13164 / NCIMB 1802</strain>
    </source>
</reference>
<evidence type="ECO:0000313" key="2">
    <source>
        <dbReference type="Proteomes" id="UP000001635"/>
    </source>
</evidence>
<keyword evidence="2" id="KW-1185">Reference proteome</keyword>
<protein>
    <submittedName>
        <fullName evidence="1">Uncharacterized protein</fullName>
    </submittedName>
</protein>
<dbReference type="AlphaFoldDB" id="G0J3D5"/>
<dbReference type="HOGENOM" id="CLU_2154200_0_0_10"/>
<dbReference type="Proteomes" id="UP000001635">
    <property type="component" value="Chromosome"/>
</dbReference>
<dbReference type="RefSeq" id="WP_014018375.1">
    <property type="nucleotide sequence ID" value="NC_015914.1"/>
</dbReference>
<sequence>MLKKLTLDRLNLQVRVLGTSLLEISNKCGVAEKKLTSFFNCKDSLSKSEEESVRIELVRHGWMVFMDVAQLKTSEDLMINLPMMPWDMDRLKNTGPSEYFYWGEKSFIRLY</sequence>
<dbReference type="KEGG" id="cmr:Cycma_0296"/>
<evidence type="ECO:0000313" key="1">
    <source>
        <dbReference type="EMBL" id="AEL24076.1"/>
    </source>
</evidence>